<dbReference type="OrthoDB" id="1925304at2759"/>
<keyword evidence="1" id="KW-1185">Reference proteome</keyword>
<reference evidence="2" key="1">
    <citation type="submission" date="2025-08" db="UniProtKB">
        <authorList>
            <consortium name="RefSeq"/>
        </authorList>
    </citation>
    <scope>IDENTIFICATION</scope>
    <source>
        <tissue evidence="2">Leaves</tissue>
    </source>
</reference>
<sequence length="136" mass="15094">MQDMALKLMERCPRLAFALDRRGVTPFEVLAVSTDGVGFWKQWIYNHFIHINSSAGATDHVRLNINQDGREKTIGSVGADLWRQLVSSLFNLLAPCSFATHVCFHNPAPPGDAVSRQCHRAALLRLPSASTVPRAR</sequence>
<dbReference type="RefSeq" id="XP_035546315.1">
    <property type="nucleotide sequence ID" value="XM_035690422.1"/>
</dbReference>
<name>A0A6P9EDJ4_JUGRE</name>
<organism evidence="1 2">
    <name type="scientific">Juglans regia</name>
    <name type="common">English walnut</name>
    <dbReference type="NCBI Taxonomy" id="51240"/>
    <lineage>
        <taxon>Eukaryota</taxon>
        <taxon>Viridiplantae</taxon>
        <taxon>Streptophyta</taxon>
        <taxon>Embryophyta</taxon>
        <taxon>Tracheophyta</taxon>
        <taxon>Spermatophyta</taxon>
        <taxon>Magnoliopsida</taxon>
        <taxon>eudicotyledons</taxon>
        <taxon>Gunneridae</taxon>
        <taxon>Pentapetalae</taxon>
        <taxon>rosids</taxon>
        <taxon>fabids</taxon>
        <taxon>Fagales</taxon>
        <taxon>Juglandaceae</taxon>
        <taxon>Juglans</taxon>
    </lineage>
</organism>
<dbReference type="GeneID" id="118348521"/>
<proteinExistence type="predicted"/>
<dbReference type="Proteomes" id="UP000235220">
    <property type="component" value="Chromosome 5"/>
</dbReference>
<dbReference type="AlphaFoldDB" id="A0A6P9EDJ4"/>
<evidence type="ECO:0000313" key="1">
    <source>
        <dbReference type="Proteomes" id="UP000235220"/>
    </source>
</evidence>
<dbReference type="KEGG" id="jre:118348521"/>
<accession>A0A6P9EDJ4</accession>
<evidence type="ECO:0000313" key="2">
    <source>
        <dbReference type="RefSeq" id="XP_035546315.1"/>
    </source>
</evidence>
<dbReference type="InParanoid" id="A0A6P9EDJ4"/>
<gene>
    <name evidence="2" type="primary">LOC118348521</name>
</gene>
<protein>
    <submittedName>
        <fullName evidence="2">Uncharacterized protein LOC118348521</fullName>
    </submittedName>
</protein>